<keyword evidence="13" id="KW-0675">Receptor</keyword>
<reference evidence="13 14" key="1">
    <citation type="submission" date="2024-03" db="EMBL/GenBank/DDBJ databases">
        <title>Pseudoalteromonas qingdaonensis sp. nov., isolated from the intestines of marine benthic organisms.</title>
        <authorList>
            <person name="Lin X."/>
            <person name="Fang S."/>
            <person name="Hu X."/>
        </authorList>
    </citation>
    <scope>NUCLEOTIDE SEQUENCE [LARGE SCALE GENOMIC DNA]</scope>
    <source>
        <strain evidence="13 14">YIC-827</strain>
    </source>
</reference>
<feature type="domain" description="TonB-dependent receptor plug" evidence="12">
    <location>
        <begin position="59"/>
        <end position="170"/>
    </location>
</feature>
<comment type="subcellular location">
    <subcellularLocation>
        <location evidence="1 8">Cell outer membrane</location>
        <topology evidence="1 8">Multi-pass membrane protein</topology>
    </subcellularLocation>
</comment>
<dbReference type="Pfam" id="PF07715">
    <property type="entry name" value="Plug"/>
    <property type="match status" value="1"/>
</dbReference>
<feature type="signal peptide" evidence="10">
    <location>
        <begin position="1"/>
        <end position="28"/>
    </location>
</feature>
<dbReference type="InterPro" id="IPR036942">
    <property type="entry name" value="Beta-barrel_TonB_sf"/>
</dbReference>
<protein>
    <submittedName>
        <fullName evidence="13">TonB-dependent receptor</fullName>
    </submittedName>
</protein>
<dbReference type="PANTHER" id="PTHR47234">
    <property type="match status" value="1"/>
</dbReference>
<dbReference type="Pfam" id="PF00593">
    <property type="entry name" value="TonB_dep_Rec_b-barrel"/>
    <property type="match status" value="1"/>
</dbReference>
<evidence type="ECO:0000256" key="7">
    <source>
        <dbReference type="ARBA" id="ARBA00023237"/>
    </source>
</evidence>
<dbReference type="Gene3D" id="2.40.170.20">
    <property type="entry name" value="TonB-dependent receptor, beta-barrel domain"/>
    <property type="match status" value="1"/>
</dbReference>
<dbReference type="Gene3D" id="2.170.130.10">
    <property type="entry name" value="TonB-dependent receptor, plug domain"/>
    <property type="match status" value="1"/>
</dbReference>
<feature type="domain" description="TonB-dependent receptor-like beta-barrel" evidence="11">
    <location>
        <begin position="413"/>
        <end position="923"/>
    </location>
</feature>
<keyword evidence="3 8" id="KW-1134">Transmembrane beta strand</keyword>
<keyword evidence="7 8" id="KW-0998">Cell outer membrane</keyword>
<evidence type="ECO:0000259" key="12">
    <source>
        <dbReference type="Pfam" id="PF07715"/>
    </source>
</evidence>
<comment type="caution">
    <text evidence="13">The sequence shown here is derived from an EMBL/GenBank/DDBJ whole genome shotgun (WGS) entry which is preliminary data.</text>
</comment>
<keyword evidence="5 9" id="KW-0798">TonB box</keyword>
<keyword evidence="14" id="KW-1185">Reference proteome</keyword>
<dbReference type="InterPro" id="IPR012910">
    <property type="entry name" value="Plug_dom"/>
</dbReference>
<evidence type="ECO:0000313" key="13">
    <source>
        <dbReference type="EMBL" id="MEM0514772.1"/>
    </source>
</evidence>
<keyword evidence="6 8" id="KW-0472">Membrane</keyword>
<dbReference type="RefSeq" id="WP_342676853.1">
    <property type="nucleotide sequence ID" value="NZ_JBCGCU010000004.1"/>
</dbReference>
<dbReference type="EMBL" id="JBCGCU010000004">
    <property type="protein sequence ID" value="MEM0514772.1"/>
    <property type="molecule type" value="Genomic_DNA"/>
</dbReference>
<evidence type="ECO:0000256" key="2">
    <source>
        <dbReference type="ARBA" id="ARBA00022448"/>
    </source>
</evidence>
<evidence type="ECO:0000313" key="14">
    <source>
        <dbReference type="Proteomes" id="UP001447008"/>
    </source>
</evidence>
<keyword evidence="10" id="KW-0732">Signal</keyword>
<evidence type="ECO:0000256" key="6">
    <source>
        <dbReference type="ARBA" id="ARBA00023136"/>
    </source>
</evidence>
<evidence type="ECO:0000256" key="10">
    <source>
        <dbReference type="SAM" id="SignalP"/>
    </source>
</evidence>
<organism evidence="13 14">
    <name type="scientific">Pseudoalteromonas qingdaonensis</name>
    <dbReference type="NCBI Taxonomy" id="3131913"/>
    <lineage>
        <taxon>Bacteria</taxon>
        <taxon>Pseudomonadati</taxon>
        <taxon>Pseudomonadota</taxon>
        <taxon>Gammaproteobacteria</taxon>
        <taxon>Alteromonadales</taxon>
        <taxon>Pseudoalteromonadaceae</taxon>
        <taxon>Pseudoalteromonas</taxon>
    </lineage>
</organism>
<sequence length="952" mass="103523">MFNKSSVNKAIQYSLLLSSSAAAFSINAAQQQDADTAQKEVERIQVTGSRIARPELSQAAPLMTVGQADIARAGSPDLGQILAELPAIGATDTLIGNRESNASAGVSSADLRRMGASRTLTLVNGKRHVAGSAGSAAVDLSTIPAGMIERVEIITGGASAVYGSDAVSGVVNVILKDGYEGFEVTGQANGSTEGVGARSHEFSLLGGGDFMDGRGNATFFAGLNRSQETMENDIRQFENWGTVLNPADTGPSDGNPKRFYVPNVGSEFISGGGVINADQLYGFFPDGSWQVQPERDGTSSGLFGSFPEGCDTCLFTQDYSNYQPEVKRFNVGSMVNFEINDNARFYSDFKYSQADITQQFQPSFSQSLQINVADNPYLDEALRQHLLSEGVTTAKMSKFFEDWGNRTAENERSVFRFTSGIDGAIEFSDTFLDYDIYYGYGETKNTRRTLNSQIPGNMHAAIDAIKDANGNIVCRDIDAGSVNIGGECVPYNPFGDQASQAAVDFMSADVQREDTITQEYFGASFVTDTASFLEFQGGPIGVAFGFEWREETSQTLTDEFTKRGLTRNAATPDEYGEFDVTEGFVEVNLPILAGVDFAEELTLDLAYRAADYSHAGSTDAWKIGFMYAPIDQFRIRGTYGVATRAPNITEAFSPRAPGFTRVTDPCDKTRVDQNANRAANCAALGVSANFESSTNASIDLISGGNPELQPEESDSYTLGTVWTPTDDLSFTLDYYSIEITDAITFIDPQDVINNCVDSATGINNTFCAQVTRGSDMNLTNVESGYLNAASLETAGYEFEVNYRPDIADFDLPGELRTKLFINYVDKLVSYSFQDQPDLDDQEAGELGDPEWQARFSATYQLDDFNAAWTTRYIDSSALFDVTPRHNLSENVGPNYVGSITTHDLGLGYAVDEHLNISGGIRNLFDKVPPGYVGNALYDLVGRRAYVNFQYRF</sequence>
<name>A0ABU9MU00_9GAMM</name>
<evidence type="ECO:0000256" key="5">
    <source>
        <dbReference type="ARBA" id="ARBA00023077"/>
    </source>
</evidence>
<feature type="chain" id="PRO_5045334334" evidence="10">
    <location>
        <begin position="29"/>
        <end position="952"/>
    </location>
</feature>
<dbReference type="InterPro" id="IPR000531">
    <property type="entry name" value="Beta-barrel_TonB"/>
</dbReference>
<dbReference type="PANTHER" id="PTHR47234:SF2">
    <property type="entry name" value="TONB-DEPENDENT RECEPTOR"/>
    <property type="match status" value="1"/>
</dbReference>
<dbReference type="SUPFAM" id="SSF56935">
    <property type="entry name" value="Porins"/>
    <property type="match status" value="1"/>
</dbReference>
<dbReference type="InterPro" id="IPR037066">
    <property type="entry name" value="Plug_dom_sf"/>
</dbReference>
<keyword evidence="4 8" id="KW-0812">Transmembrane</keyword>
<evidence type="ECO:0000259" key="11">
    <source>
        <dbReference type="Pfam" id="PF00593"/>
    </source>
</evidence>
<dbReference type="PROSITE" id="PS52016">
    <property type="entry name" value="TONB_DEPENDENT_REC_3"/>
    <property type="match status" value="1"/>
</dbReference>
<proteinExistence type="inferred from homology"/>
<keyword evidence="2 8" id="KW-0813">Transport</keyword>
<comment type="similarity">
    <text evidence="8 9">Belongs to the TonB-dependent receptor family.</text>
</comment>
<gene>
    <name evidence="13" type="ORF">WCN91_04935</name>
</gene>
<evidence type="ECO:0000256" key="3">
    <source>
        <dbReference type="ARBA" id="ARBA00022452"/>
    </source>
</evidence>
<evidence type="ECO:0000256" key="4">
    <source>
        <dbReference type="ARBA" id="ARBA00022692"/>
    </source>
</evidence>
<evidence type="ECO:0000256" key="1">
    <source>
        <dbReference type="ARBA" id="ARBA00004571"/>
    </source>
</evidence>
<accession>A0ABU9MU00</accession>
<evidence type="ECO:0000256" key="9">
    <source>
        <dbReference type="RuleBase" id="RU003357"/>
    </source>
</evidence>
<dbReference type="InterPro" id="IPR039426">
    <property type="entry name" value="TonB-dep_rcpt-like"/>
</dbReference>
<dbReference type="Proteomes" id="UP001447008">
    <property type="component" value="Unassembled WGS sequence"/>
</dbReference>
<evidence type="ECO:0000256" key="8">
    <source>
        <dbReference type="PROSITE-ProRule" id="PRU01360"/>
    </source>
</evidence>